<evidence type="ECO:0000313" key="1">
    <source>
        <dbReference type="EMBL" id="EHQ30398.1"/>
    </source>
</evidence>
<protein>
    <submittedName>
        <fullName evidence="1">Uncharacterized protein</fullName>
    </submittedName>
</protein>
<keyword evidence="2" id="KW-1185">Reference proteome</keyword>
<dbReference type="EMBL" id="CM001403">
    <property type="protein sequence ID" value="EHQ30398.1"/>
    <property type="molecule type" value="Genomic_DNA"/>
</dbReference>
<dbReference type="STRING" id="714943.Mucpa_6342"/>
<accession>H1Y5X6</accession>
<name>H1Y5X6_9SPHI</name>
<evidence type="ECO:0000313" key="2">
    <source>
        <dbReference type="Proteomes" id="UP000002774"/>
    </source>
</evidence>
<dbReference type="HOGENOM" id="CLU_2058746_0_0_10"/>
<reference evidence="1" key="1">
    <citation type="submission" date="2011-09" db="EMBL/GenBank/DDBJ databases">
        <title>The permanent draft genome of Mucilaginibacter paludis DSM 18603.</title>
        <authorList>
            <consortium name="US DOE Joint Genome Institute (JGI-PGF)"/>
            <person name="Lucas S."/>
            <person name="Han J."/>
            <person name="Lapidus A."/>
            <person name="Bruce D."/>
            <person name="Goodwin L."/>
            <person name="Pitluck S."/>
            <person name="Peters L."/>
            <person name="Kyrpides N."/>
            <person name="Mavromatis K."/>
            <person name="Ivanova N."/>
            <person name="Mikhailova N."/>
            <person name="Held B."/>
            <person name="Detter J.C."/>
            <person name="Tapia R."/>
            <person name="Han C."/>
            <person name="Land M."/>
            <person name="Hauser L."/>
            <person name="Markowitz V."/>
            <person name="Cheng J.-F."/>
            <person name="Hugenholtz P."/>
            <person name="Woyke T."/>
            <person name="Wu D."/>
            <person name="Tindall B."/>
            <person name="Brambilla E."/>
            <person name="Klenk H.-P."/>
            <person name="Eisen J.A."/>
        </authorList>
    </citation>
    <scope>NUCLEOTIDE SEQUENCE [LARGE SCALE GENOMIC DNA]</scope>
    <source>
        <strain evidence="1">DSM 18603</strain>
    </source>
</reference>
<gene>
    <name evidence="1" type="ORF">Mucpa_6342</name>
</gene>
<organism evidence="1 2">
    <name type="scientific">Mucilaginibacter paludis DSM 18603</name>
    <dbReference type="NCBI Taxonomy" id="714943"/>
    <lineage>
        <taxon>Bacteria</taxon>
        <taxon>Pseudomonadati</taxon>
        <taxon>Bacteroidota</taxon>
        <taxon>Sphingobacteriia</taxon>
        <taxon>Sphingobacteriales</taxon>
        <taxon>Sphingobacteriaceae</taxon>
        <taxon>Mucilaginibacter</taxon>
    </lineage>
</organism>
<proteinExistence type="predicted"/>
<sequence length="119" mass="13593">MIFSFKTLGYCPYISCQHTAVLQIHLQNVVKFINIMPAFWSFYYGSSVKYKIPGIGNAKKMQVADPDGKPPIYRPCMKNEGNRVRGAINTGVNIAIRYFVGVNMHNLFKCDKPFIFTFD</sequence>
<dbReference type="AlphaFoldDB" id="H1Y5X6"/>
<dbReference type="Proteomes" id="UP000002774">
    <property type="component" value="Chromosome"/>
</dbReference>